<evidence type="ECO:0000256" key="7">
    <source>
        <dbReference type="SAM" id="Phobius"/>
    </source>
</evidence>
<keyword evidence="4 7" id="KW-0812">Transmembrane</keyword>
<dbReference type="NCBIfam" id="TIGR03025">
    <property type="entry name" value="EPS_sugtrans"/>
    <property type="match status" value="1"/>
</dbReference>
<dbReference type="Gene3D" id="3.40.50.720">
    <property type="entry name" value="NAD(P)-binding Rossmann-like Domain"/>
    <property type="match status" value="1"/>
</dbReference>
<comment type="caution">
    <text evidence="9">The sequence shown here is derived from an EMBL/GenBank/DDBJ whole genome shotgun (WGS) entry which is preliminary data.</text>
</comment>
<dbReference type="PANTHER" id="PTHR30576:SF21">
    <property type="entry name" value="UDP-GLUCOSE:UNDECAPRENYL-PHOSPHATE GLUCOSE-1-PHOSPHATE TRANSFERASE"/>
    <property type="match status" value="1"/>
</dbReference>
<keyword evidence="3 9" id="KW-0808">Transferase</keyword>
<dbReference type="Pfam" id="PF02397">
    <property type="entry name" value="Bac_transf"/>
    <property type="match status" value="1"/>
</dbReference>
<evidence type="ECO:0000313" key="10">
    <source>
        <dbReference type="Proteomes" id="UP000006201"/>
    </source>
</evidence>
<keyword evidence="10" id="KW-1185">Reference proteome</keyword>
<evidence type="ECO:0000256" key="2">
    <source>
        <dbReference type="ARBA" id="ARBA00006464"/>
    </source>
</evidence>
<dbReference type="AlphaFoldDB" id="A4CBX5"/>
<name>A4CBX5_9GAMM</name>
<dbReference type="InterPro" id="IPR017475">
    <property type="entry name" value="EPS_sugar_tfrase"/>
</dbReference>
<dbReference type="GO" id="GO:0009242">
    <property type="term" value="P:colanic acid biosynthetic process"/>
    <property type="evidence" value="ECO:0007669"/>
    <property type="project" value="TreeGrafter"/>
</dbReference>
<feature type="transmembrane region" description="Helical" evidence="7">
    <location>
        <begin position="284"/>
        <end position="305"/>
    </location>
</feature>
<dbReference type="Pfam" id="PF13727">
    <property type="entry name" value="CoA_binding_3"/>
    <property type="match status" value="1"/>
</dbReference>
<evidence type="ECO:0000256" key="1">
    <source>
        <dbReference type="ARBA" id="ARBA00004141"/>
    </source>
</evidence>
<dbReference type="InterPro" id="IPR017473">
    <property type="entry name" value="Undecaprenyl-P_gluc_Ptfrase"/>
</dbReference>
<dbReference type="InterPro" id="IPR003362">
    <property type="entry name" value="Bact_transf"/>
</dbReference>
<feature type="transmembrane region" description="Helical" evidence="7">
    <location>
        <begin position="47"/>
        <end position="69"/>
    </location>
</feature>
<feature type="transmembrane region" description="Helical" evidence="7">
    <location>
        <begin position="81"/>
        <end position="102"/>
    </location>
</feature>
<reference evidence="9 10" key="1">
    <citation type="submission" date="2006-02" db="EMBL/GenBank/DDBJ databases">
        <authorList>
            <person name="Moran M.A."/>
            <person name="Kjelleberg S."/>
            <person name="Egan S."/>
            <person name="Saunders N."/>
            <person name="Thomas T."/>
            <person name="Ferriera S."/>
            <person name="Johnson J."/>
            <person name="Kravitz S."/>
            <person name="Halpern A."/>
            <person name="Remington K."/>
            <person name="Beeson K."/>
            <person name="Tran B."/>
            <person name="Rogers Y.-H."/>
            <person name="Friedman R."/>
            <person name="Venter J.C."/>
        </authorList>
    </citation>
    <scope>NUCLEOTIDE SEQUENCE [LARGE SCALE GENOMIC DNA]</scope>
    <source>
        <strain evidence="9 10">D2</strain>
    </source>
</reference>
<evidence type="ECO:0000256" key="3">
    <source>
        <dbReference type="ARBA" id="ARBA00022679"/>
    </source>
</evidence>
<dbReference type="Proteomes" id="UP000006201">
    <property type="component" value="Unassembled WGS sequence"/>
</dbReference>
<protein>
    <submittedName>
        <fullName evidence="9">UDP-glucose lipid carrier transferase</fullName>
    </submittedName>
</protein>
<dbReference type="GO" id="GO:0089702">
    <property type="term" value="F:undecaprenyl-phosphate glucose phosphotransferase activity"/>
    <property type="evidence" value="ECO:0007669"/>
    <property type="project" value="TreeGrafter"/>
</dbReference>
<comment type="similarity">
    <text evidence="2">Belongs to the bacterial sugar transferase family.</text>
</comment>
<feature type="domain" description="Bacterial sugar transferase" evidence="8">
    <location>
        <begin position="279"/>
        <end position="462"/>
    </location>
</feature>
<dbReference type="NCBIfam" id="TIGR03023">
    <property type="entry name" value="WcaJ_sugtrans"/>
    <property type="match status" value="1"/>
</dbReference>
<sequence>MIFLNQAKVFKSNSNTNSVFYRFLDIAIITCSLIAAAYFYGVALNRVYLTTLLVVLLGFSYTAEAFNLYRSWRAGKFRHMVIFAALTLVFSFVALFIFAFLFKFTEQLSRVVMTLWFANALVGLFIWRLTSRLYKLNRRRLGMSMQRVAIIGATESGASIFKQIIAHDELGYECIGFFEDRQPERLFDDMHLHVAGPIEDAVNKARRGEIDVLFIALPFKAEKRIADILARLGDTTVDVHFVPDFLLSSLIHARIDHVGDIDTLSVFESPFIGARELVKRTEDIIIGSLILLMISPILAAIAVGIKLTSRGPVFFKQARYGLHGDEIKVWKFRSMTVMENSNDVKQATKNDSRITPFGGFLRRTSLDELPQFINVVLGDMSIVGPRPHAVSHNEEYRKKVEFYMLRHKVKPGITGWAQINGWRGETDTLEKMEKRIEFDLLYIKHWSLWFDIKIIFLTIFKGFTGNNAY</sequence>
<dbReference type="eggNOG" id="COG2148">
    <property type="taxonomic scope" value="Bacteria"/>
</dbReference>
<dbReference type="InterPro" id="IPR036291">
    <property type="entry name" value="NAD(P)-bd_dom_sf"/>
</dbReference>
<feature type="transmembrane region" description="Helical" evidence="7">
    <location>
        <begin position="108"/>
        <end position="130"/>
    </location>
</feature>
<accession>A4CBX5</accession>
<evidence type="ECO:0000256" key="4">
    <source>
        <dbReference type="ARBA" id="ARBA00022692"/>
    </source>
</evidence>
<dbReference type="EMBL" id="AAOH01000005">
    <property type="protein sequence ID" value="EAR27862.1"/>
    <property type="molecule type" value="Genomic_DNA"/>
</dbReference>
<dbReference type="HOGENOM" id="CLU_024920_0_1_6"/>
<dbReference type="PANTHER" id="PTHR30576">
    <property type="entry name" value="COLANIC BIOSYNTHESIS UDP-GLUCOSE LIPID CARRIER TRANSFERASE"/>
    <property type="match status" value="1"/>
</dbReference>
<evidence type="ECO:0000313" key="9">
    <source>
        <dbReference type="EMBL" id="EAR27862.1"/>
    </source>
</evidence>
<keyword evidence="5 7" id="KW-1133">Transmembrane helix</keyword>
<gene>
    <name evidence="9" type="ORF">PTD2_18610</name>
</gene>
<comment type="subcellular location">
    <subcellularLocation>
        <location evidence="1">Membrane</location>
        <topology evidence="1">Multi-pass membrane protein</topology>
    </subcellularLocation>
</comment>
<evidence type="ECO:0000256" key="6">
    <source>
        <dbReference type="ARBA" id="ARBA00023136"/>
    </source>
</evidence>
<evidence type="ECO:0000259" key="8">
    <source>
        <dbReference type="Pfam" id="PF02397"/>
    </source>
</evidence>
<dbReference type="STRING" id="87626.PTD2_18610"/>
<keyword evidence="6 7" id="KW-0472">Membrane</keyword>
<proteinExistence type="inferred from homology"/>
<evidence type="ECO:0000256" key="5">
    <source>
        <dbReference type="ARBA" id="ARBA00022989"/>
    </source>
</evidence>
<organism evidence="9 10">
    <name type="scientific">Pseudoalteromonas tunicata D2</name>
    <dbReference type="NCBI Taxonomy" id="87626"/>
    <lineage>
        <taxon>Bacteria</taxon>
        <taxon>Pseudomonadati</taxon>
        <taxon>Pseudomonadota</taxon>
        <taxon>Gammaproteobacteria</taxon>
        <taxon>Alteromonadales</taxon>
        <taxon>Pseudoalteromonadaceae</taxon>
        <taxon>Pseudoalteromonas</taxon>
    </lineage>
</organism>
<feature type="transmembrane region" description="Helical" evidence="7">
    <location>
        <begin position="20"/>
        <end position="41"/>
    </location>
</feature>
<dbReference type="GO" id="GO:0016020">
    <property type="term" value="C:membrane"/>
    <property type="evidence" value="ECO:0007669"/>
    <property type="project" value="UniProtKB-SubCell"/>
</dbReference>
<dbReference type="SUPFAM" id="SSF51735">
    <property type="entry name" value="NAD(P)-binding Rossmann-fold domains"/>
    <property type="match status" value="1"/>
</dbReference>